<evidence type="ECO:0000313" key="1">
    <source>
        <dbReference type="EMBL" id="KAL3583061.1"/>
    </source>
</evidence>
<evidence type="ECO:0000313" key="2">
    <source>
        <dbReference type="Proteomes" id="UP000309997"/>
    </source>
</evidence>
<reference evidence="1 2" key="1">
    <citation type="journal article" date="2024" name="Plant Biotechnol. J.">
        <title>Genome and CRISPR/Cas9 system of a widespread forest tree (Populus alba) in the world.</title>
        <authorList>
            <person name="Liu Y.J."/>
            <person name="Jiang P.F."/>
            <person name="Han X.M."/>
            <person name="Li X.Y."/>
            <person name="Wang H.M."/>
            <person name="Wang Y.J."/>
            <person name="Wang X.X."/>
            <person name="Zeng Q.Y."/>
        </authorList>
    </citation>
    <scope>NUCLEOTIDE SEQUENCE [LARGE SCALE GENOMIC DNA]</scope>
    <source>
        <strain evidence="2">cv. PAL-ZL1</strain>
    </source>
</reference>
<dbReference type="Proteomes" id="UP000309997">
    <property type="component" value="Unassembled WGS sequence"/>
</dbReference>
<organism evidence="1 2">
    <name type="scientific">Populus alba</name>
    <name type="common">White poplar</name>
    <dbReference type="NCBI Taxonomy" id="43335"/>
    <lineage>
        <taxon>Eukaryota</taxon>
        <taxon>Viridiplantae</taxon>
        <taxon>Streptophyta</taxon>
        <taxon>Embryophyta</taxon>
        <taxon>Tracheophyta</taxon>
        <taxon>Spermatophyta</taxon>
        <taxon>Magnoliopsida</taxon>
        <taxon>eudicotyledons</taxon>
        <taxon>Gunneridae</taxon>
        <taxon>Pentapetalae</taxon>
        <taxon>rosids</taxon>
        <taxon>fabids</taxon>
        <taxon>Malpighiales</taxon>
        <taxon>Salicaceae</taxon>
        <taxon>Saliceae</taxon>
        <taxon>Populus</taxon>
    </lineage>
</organism>
<protein>
    <submittedName>
        <fullName evidence="1">Uncharacterized protein</fullName>
    </submittedName>
</protein>
<dbReference type="EMBL" id="RCHU02000008">
    <property type="protein sequence ID" value="KAL3583061.1"/>
    <property type="molecule type" value="Genomic_DNA"/>
</dbReference>
<comment type="caution">
    <text evidence="1">The sequence shown here is derived from an EMBL/GenBank/DDBJ whole genome shotgun (WGS) entry which is preliminary data.</text>
</comment>
<accession>A0ACC4BXB1</accession>
<sequence length="558" mass="59595">MLAVSVGLGRYQDIIADENLEYLIGARSSRATTTTMPPSTGMTLGGFVGASLMTTTLTSPPPGISLCIIDDDHPKVSILPVAKGPNLKYVQSSSSLDSCSLLSKDFGPPLGAYTRAAIGTWEANRRMRKAKLPRDATSDLPVLPRNPADSFGSDFFGNRKLGPPFSKSKDRSPPRRTGLIPPDTSPNLIDATLVGTTPSPPPSQGKASSGNLGPSSSQHHTDDGHLVDAPSTLEDAYGGGLSMTPAFAMASATACINWILCSPGISASSISAITGLFLISVVGILWYWVSRFKSVVVDVSLLLLSLVIVVPATQETMGDQIPTNYLGYYYSVLCRLLCGDVVWFMEGSRGDLSSWFTSQWRVLDGACPSRDLVNDVELVCLLELFMDAWLPTERHCCLLYGLAPVAFLSLMLPCEWLPFLGLPLSDVALLLHGYERGSVCIWFIADLLMSFAGDGFAPCLNCCCPSLAGQHFIAFIAPKLVCSGSNKASKQGHAARTLSCSIVVFPRPCRQTTTSHVSTRPHRGLSVETGSLSSWLGVRNPNLGLTVGTTTSPPFPVQ</sequence>
<name>A0ACC4BXB1_POPAL</name>
<proteinExistence type="predicted"/>
<keyword evidence="2" id="KW-1185">Reference proteome</keyword>
<gene>
    <name evidence="1" type="ORF">D5086_017393</name>
</gene>